<evidence type="ECO:0000256" key="1">
    <source>
        <dbReference type="SAM" id="MobiDB-lite"/>
    </source>
</evidence>
<keyword evidence="3" id="KW-1185">Reference proteome</keyword>
<name>A0A4Y2KWM9_ARAVE</name>
<reference evidence="2 3" key="1">
    <citation type="journal article" date="2019" name="Sci. Rep.">
        <title>Orb-weaving spider Araneus ventricosus genome elucidates the spidroin gene catalogue.</title>
        <authorList>
            <person name="Kono N."/>
            <person name="Nakamura H."/>
            <person name="Ohtoshi R."/>
            <person name="Moran D.A.P."/>
            <person name="Shinohara A."/>
            <person name="Yoshida Y."/>
            <person name="Fujiwara M."/>
            <person name="Mori M."/>
            <person name="Tomita M."/>
            <person name="Arakawa K."/>
        </authorList>
    </citation>
    <scope>NUCLEOTIDE SEQUENCE [LARGE SCALE GENOMIC DNA]</scope>
</reference>
<proteinExistence type="predicted"/>
<dbReference type="EMBL" id="BGPR01005078">
    <property type="protein sequence ID" value="GBN06569.1"/>
    <property type="molecule type" value="Genomic_DNA"/>
</dbReference>
<protein>
    <submittedName>
        <fullName evidence="2">Uncharacterized protein</fullName>
    </submittedName>
</protein>
<accession>A0A4Y2KWM9</accession>
<feature type="region of interest" description="Disordered" evidence="1">
    <location>
        <begin position="1"/>
        <end position="33"/>
    </location>
</feature>
<feature type="compositionally biased region" description="Basic and acidic residues" evidence="1">
    <location>
        <begin position="8"/>
        <end position="22"/>
    </location>
</feature>
<comment type="caution">
    <text evidence="2">The sequence shown here is derived from an EMBL/GenBank/DDBJ whole genome shotgun (WGS) entry which is preliminary data.</text>
</comment>
<organism evidence="2 3">
    <name type="scientific">Araneus ventricosus</name>
    <name type="common">Orbweaver spider</name>
    <name type="synonym">Epeira ventricosa</name>
    <dbReference type="NCBI Taxonomy" id="182803"/>
    <lineage>
        <taxon>Eukaryota</taxon>
        <taxon>Metazoa</taxon>
        <taxon>Ecdysozoa</taxon>
        <taxon>Arthropoda</taxon>
        <taxon>Chelicerata</taxon>
        <taxon>Arachnida</taxon>
        <taxon>Araneae</taxon>
        <taxon>Araneomorphae</taxon>
        <taxon>Entelegynae</taxon>
        <taxon>Araneoidea</taxon>
        <taxon>Araneidae</taxon>
        <taxon>Araneus</taxon>
    </lineage>
</organism>
<gene>
    <name evidence="2" type="ORF">AVEN_13857_1</name>
</gene>
<evidence type="ECO:0000313" key="2">
    <source>
        <dbReference type="EMBL" id="GBN06569.1"/>
    </source>
</evidence>
<dbReference type="AlphaFoldDB" id="A0A4Y2KWM9"/>
<evidence type="ECO:0000313" key="3">
    <source>
        <dbReference type="Proteomes" id="UP000499080"/>
    </source>
</evidence>
<sequence length="87" mass="9798">MKTGSRGHLGDRPEIGEDEKGFRTQPCSQEADNDLQIPSMVLPDISNIYMYFRKSSKSQRKSIQSFERWLGLSFGPDSTGDLPCTRA</sequence>
<dbReference type="Proteomes" id="UP000499080">
    <property type="component" value="Unassembled WGS sequence"/>
</dbReference>